<organism evidence="2 3">
    <name type="scientific">Penicillium oxalicum (strain 114-2 / CGMCC 5302)</name>
    <name type="common">Penicillium decumbens</name>
    <dbReference type="NCBI Taxonomy" id="933388"/>
    <lineage>
        <taxon>Eukaryota</taxon>
        <taxon>Fungi</taxon>
        <taxon>Dikarya</taxon>
        <taxon>Ascomycota</taxon>
        <taxon>Pezizomycotina</taxon>
        <taxon>Eurotiomycetes</taxon>
        <taxon>Eurotiomycetidae</taxon>
        <taxon>Eurotiales</taxon>
        <taxon>Aspergillaceae</taxon>
        <taxon>Penicillium</taxon>
    </lineage>
</organism>
<dbReference type="STRING" id="933388.S8B7M9"/>
<keyword evidence="3" id="KW-1185">Reference proteome</keyword>
<name>S8B7M9_PENO1</name>
<reference evidence="2 3" key="1">
    <citation type="journal article" date="2013" name="PLoS ONE">
        <title>Genomic and secretomic analyses reveal unique features of the lignocellulolytic enzyme system of Penicillium decumbens.</title>
        <authorList>
            <person name="Liu G."/>
            <person name="Zhang L."/>
            <person name="Wei X."/>
            <person name="Zou G."/>
            <person name="Qin Y."/>
            <person name="Ma L."/>
            <person name="Li J."/>
            <person name="Zheng H."/>
            <person name="Wang S."/>
            <person name="Wang C."/>
            <person name="Xun L."/>
            <person name="Zhao G.-P."/>
            <person name="Zhou Z."/>
            <person name="Qu Y."/>
        </authorList>
    </citation>
    <scope>NUCLEOTIDE SEQUENCE [LARGE SCALE GENOMIC DNA]</scope>
    <source>
        <strain evidence="3">114-2 / CGMCC 5302</strain>
    </source>
</reference>
<dbReference type="OrthoDB" id="3436860at2759"/>
<dbReference type="PhylomeDB" id="S8B7M9"/>
<keyword evidence="1" id="KW-0472">Membrane</keyword>
<evidence type="ECO:0000313" key="3">
    <source>
        <dbReference type="Proteomes" id="UP000019376"/>
    </source>
</evidence>
<gene>
    <name evidence="2" type="ORF">PDE_05684</name>
</gene>
<dbReference type="EMBL" id="KB644412">
    <property type="protein sequence ID" value="EPS30732.1"/>
    <property type="molecule type" value="Genomic_DNA"/>
</dbReference>
<dbReference type="HOGENOM" id="CLU_102612_1_1_1"/>
<sequence length="161" mass="17849">MKFPIEPTPRNKFRLDIVLGVLILITLILVIARVADKGTPSTRTNTWGIAVTLKSAVFLAYQLLTGHVKRFQRWASAKVDKILVMIDTVFYFALFIISIMGVKGAHSTSSKALGVIVVLLSIVLCFLDCIQCYICIVIRKDEKRYGRTPTARSTKSSTSGV</sequence>
<proteinExistence type="predicted"/>
<accession>S8B7M9</accession>
<feature type="transmembrane region" description="Helical" evidence="1">
    <location>
        <begin position="12"/>
        <end position="32"/>
    </location>
</feature>
<protein>
    <submittedName>
        <fullName evidence="2">Uncharacterized protein</fullName>
    </submittedName>
</protein>
<dbReference type="Proteomes" id="UP000019376">
    <property type="component" value="Unassembled WGS sequence"/>
</dbReference>
<evidence type="ECO:0000256" key="1">
    <source>
        <dbReference type="SAM" id="Phobius"/>
    </source>
</evidence>
<evidence type="ECO:0000313" key="2">
    <source>
        <dbReference type="EMBL" id="EPS30732.1"/>
    </source>
</evidence>
<dbReference type="eggNOG" id="ENOG502SZH8">
    <property type="taxonomic scope" value="Eukaryota"/>
</dbReference>
<feature type="transmembrane region" description="Helical" evidence="1">
    <location>
        <begin position="44"/>
        <end position="61"/>
    </location>
</feature>
<feature type="transmembrane region" description="Helical" evidence="1">
    <location>
        <begin position="82"/>
        <end position="100"/>
    </location>
</feature>
<keyword evidence="1" id="KW-0812">Transmembrane</keyword>
<keyword evidence="1" id="KW-1133">Transmembrane helix</keyword>
<dbReference type="AlphaFoldDB" id="S8B7M9"/>
<feature type="transmembrane region" description="Helical" evidence="1">
    <location>
        <begin position="112"/>
        <end position="138"/>
    </location>
</feature>